<reference evidence="11 12" key="1">
    <citation type="submission" date="2022-06" db="EMBL/GenBank/DDBJ databases">
        <title>Endosaccharibacter gen. nov., sp. nov., endophytic bacteria isolated from sugarcane.</title>
        <authorList>
            <person name="Pitiwittayakul N."/>
            <person name="Yukphan P."/>
            <person name="Charoenyingcharoen P."/>
            <person name="Tanasupawat S."/>
        </authorList>
    </citation>
    <scope>NUCLEOTIDE SEQUENCE [LARGE SCALE GENOMIC DNA]</scope>
    <source>
        <strain evidence="11 12">KSS8</strain>
    </source>
</reference>
<dbReference type="Gene3D" id="3.20.20.20">
    <property type="entry name" value="Dihydropteroate synthase-like"/>
    <property type="match status" value="1"/>
</dbReference>
<name>A0ABT1W810_9PROT</name>
<dbReference type="SUPFAM" id="SSF51717">
    <property type="entry name" value="Dihydropteroate synthetase-like"/>
    <property type="match status" value="1"/>
</dbReference>
<feature type="domain" description="Pterin-binding" evidence="10">
    <location>
        <begin position="79"/>
        <end position="332"/>
    </location>
</feature>
<dbReference type="EC" id="2.5.1.15" evidence="4 9"/>
<evidence type="ECO:0000256" key="8">
    <source>
        <dbReference type="ARBA" id="ARBA00022909"/>
    </source>
</evidence>
<dbReference type="PANTHER" id="PTHR20941">
    <property type="entry name" value="FOLATE SYNTHESIS PROTEINS"/>
    <property type="match status" value="1"/>
</dbReference>
<dbReference type="PROSITE" id="PS00792">
    <property type="entry name" value="DHPS_1"/>
    <property type="match status" value="1"/>
</dbReference>
<evidence type="ECO:0000313" key="11">
    <source>
        <dbReference type="EMBL" id="MCQ8279029.1"/>
    </source>
</evidence>
<comment type="function">
    <text evidence="9">Catalyzes the condensation of para-aminobenzoate (pABA) with 6-hydroxymethyl-7,8-dihydropterin diphosphate (DHPt-PP) to form 7,8-dihydropteroate (H2Pte), the immediate precursor of folate derivatives.</text>
</comment>
<evidence type="ECO:0000256" key="5">
    <source>
        <dbReference type="ARBA" id="ARBA00022679"/>
    </source>
</evidence>
<dbReference type="PROSITE" id="PS50972">
    <property type="entry name" value="PTERIN_BINDING"/>
    <property type="match status" value="1"/>
</dbReference>
<proteinExistence type="inferred from homology"/>
<evidence type="ECO:0000256" key="7">
    <source>
        <dbReference type="ARBA" id="ARBA00022842"/>
    </source>
</evidence>
<comment type="cofactor">
    <cofactor evidence="2 9">
        <name>Mg(2+)</name>
        <dbReference type="ChEBI" id="CHEBI:18420"/>
    </cofactor>
</comment>
<evidence type="ECO:0000256" key="4">
    <source>
        <dbReference type="ARBA" id="ARBA00012458"/>
    </source>
</evidence>
<sequence length="339" mass="35114">MTDSLIVPLGLLHGEAAHHACDAGLALPLAGGPSAFTVCGLSGPDGMQLVRVGDRPASWQQTLARLTRPLPAAGLPPGALVMGILNVTPDSFSDGGRHSAPAAAIDAALRMREQGADLIDVGGESTRPGAAPVTPAEEQDRVLPVVERLRAEGILVSVDTRNAVTMRAALRAGATAINDVSALAHDPEAGRVVAEAGCPVMLMHMRGTPQTMGALAQYDDVAVEVTRELAASVARAVAAGIAPDRILVDPGLGFAKTTAHNLELLRRLPILLNLGCRIVLGASRKRFVGEIGGEPDPSRRDPGSLAAILPALAIPDIVLRVHDVPGTVQAVRLWRAMHG</sequence>
<gene>
    <name evidence="11" type="primary">folP</name>
    <name evidence="11" type="ORF">NFI95_11280</name>
</gene>
<dbReference type="InterPro" id="IPR000489">
    <property type="entry name" value="Pterin-binding_dom"/>
</dbReference>
<keyword evidence="8 9" id="KW-0289">Folate biosynthesis</keyword>
<accession>A0ABT1W810</accession>
<keyword evidence="12" id="KW-1185">Reference proteome</keyword>
<comment type="catalytic activity">
    <reaction evidence="1">
        <text>(7,8-dihydropterin-6-yl)methyl diphosphate + 4-aminobenzoate = 7,8-dihydropteroate + diphosphate</text>
        <dbReference type="Rhea" id="RHEA:19949"/>
        <dbReference type="ChEBI" id="CHEBI:17836"/>
        <dbReference type="ChEBI" id="CHEBI:17839"/>
        <dbReference type="ChEBI" id="CHEBI:33019"/>
        <dbReference type="ChEBI" id="CHEBI:72950"/>
        <dbReference type="EC" id="2.5.1.15"/>
    </reaction>
</comment>
<dbReference type="CDD" id="cd00739">
    <property type="entry name" value="DHPS"/>
    <property type="match status" value="1"/>
</dbReference>
<evidence type="ECO:0000256" key="2">
    <source>
        <dbReference type="ARBA" id="ARBA00001946"/>
    </source>
</evidence>
<evidence type="ECO:0000259" key="10">
    <source>
        <dbReference type="PROSITE" id="PS50972"/>
    </source>
</evidence>
<evidence type="ECO:0000256" key="3">
    <source>
        <dbReference type="ARBA" id="ARBA00004763"/>
    </source>
</evidence>
<evidence type="ECO:0000313" key="12">
    <source>
        <dbReference type="Proteomes" id="UP001524587"/>
    </source>
</evidence>
<keyword evidence="5 9" id="KW-0808">Transferase</keyword>
<protein>
    <recommendedName>
        <fullName evidence="4 9">Dihydropteroate synthase</fullName>
        <shortName evidence="9">DHPS</shortName>
        <ecNumber evidence="4 9">2.5.1.15</ecNumber>
    </recommendedName>
    <alternativeName>
        <fullName evidence="9">Dihydropteroate pyrophosphorylase</fullName>
    </alternativeName>
</protein>
<keyword evidence="6 9" id="KW-0479">Metal-binding</keyword>
<keyword evidence="7 9" id="KW-0460">Magnesium</keyword>
<dbReference type="Proteomes" id="UP001524587">
    <property type="component" value="Unassembled WGS sequence"/>
</dbReference>
<dbReference type="PANTHER" id="PTHR20941:SF1">
    <property type="entry name" value="FOLIC ACID SYNTHESIS PROTEIN FOL1"/>
    <property type="match status" value="1"/>
</dbReference>
<evidence type="ECO:0000256" key="9">
    <source>
        <dbReference type="RuleBase" id="RU361205"/>
    </source>
</evidence>
<dbReference type="PROSITE" id="PS00793">
    <property type="entry name" value="DHPS_2"/>
    <property type="match status" value="1"/>
</dbReference>
<dbReference type="InterPro" id="IPR045031">
    <property type="entry name" value="DHP_synth-like"/>
</dbReference>
<evidence type="ECO:0000256" key="6">
    <source>
        <dbReference type="ARBA" id="ARBA00022723"/>
    </source>
</evidence>
<dbReference type="Pfam" id="PF00809">
    <property type="entry name" value="Pterin_bind"/>
    <property type="match status" value="1"/>
</dbReference>
<dbReference type="InterPro" id="IPR006390">
    <property type="entry name" value="DHP_synth_dom"/>
</dbReference>
<comment type="caution">
    <text evidence="11">The sequence shown here is derived from an EMBL/GenBank/DDBJ whole genome shotgun (WGS) entry which is preliminary data.</text>
</comment>
<comment type="similarity">
    <text evidence="9">Belongs to the DHPS family.</text>
</comment>
<dbReference type="RefSeq" id="WP_422864507.1">
    <property type="nucleotide sequence ID" value="NZ_JAMSKV010000009.1"/>
</dbReference>
<dbReference type="EMBL" id="JAMSKV010000009">
    <property type="protein sequence ID" value="MCQ8279029.1"/>
    <property type="molecule type" value="Genomic_DNA"/>
</dbReference>
<dbReference type="NCBIfam" id="TIGR01496">
    <property type="entry name" value="DHPS"/>
    <property type="match status" value="1"/>
</dbReference>
<dbReference type="GO" id="GO:0004156">
    <property type="term" value="F:dihydropteroate synthase activity"/>
    <property type="evidence" value="ECO:0007669"/>
    <property type="project" value="UniProtKB-EC"/>
</dbReference>
<organism evidence="11 12">
    <name type="scientific">Endosaccharibacter trunci</name>
    <dbReference type="NCBI Taxonomy" id="2812733"/>
    <lineage>
        <taxon>Bacteria</taxon>
        <taxon>Pseudomonadati</taxon>
        <taxon>Pseudomonadota</taxon>
        <taxon>Alphaproteobacteria</taxon>
        <taxon>Acetobacterales</taxon>
        <taxon>Acetobacteraceae</taxon>
        <taxon>Endosaccharibacter</taxon>
    </lineage>
</organism>
<comment type="pathway">
    <text evidence="3 9">Cofactor biosynthesis; tetrahydrofolate biosynthesis; 7,8-dihydrofolate from 2-amino-4-hydroxy-6-hydroxymethyl-7,8-dihydropteridine diphosphate and 4-aminobenzoate: step 1/2.</text>
</comment>
<dbReference type="InterPro" id="IPR011005">
    <property type="entry name" value="Dihydropteroate_synth-like_sf"/>
</dbReference>
<evidence type="ECO:0000256" key="1">
    <source>
        <dbReference type="ARBA" id="ARBA00000012"/>
    </source>
</evidence>